<evidence type="ECO:0000256" key="1">
    <source>
        <dbReference type="ARBA" id="ARBA00023125"/>
    </source>
</evidence>
<proteinExistence type="predicted"/>
<evidence type="ECO:0000313" key="4">
    <source>
        <dbReference type="Proteomes" id="UP000530928"/>
    </source>
</evidence>
<dbReference type="AlphaFoldDB" id="A0A7W0CSB2"/>
<gene>
    <name evidence="3" type="ORF">HNR30_007827</name>
</gene>
<accession>A0A7W0CSB2</accession>
<dbReference type="PRINTS" id="PR00040">
    <property type="entry name" value="HTHMERR"/>
</dbReference>
<dbReference type="PANTHER" id="PTHR30204">
    <property type="entry name" value="REDOX-CYCLING DRUG-SENSING TRANSCRIPTIONAL ACTIVATOR SOXR"/>
    <property type="match status" value="1"/>
</dbReference>
<dbReference type="GO" id="GO:0003677">
    <property type="term" value="F:DNA binding"/>
    <property type="evidence" value="ECO:0007669"/>
    <property type="project" value="UniProtKB-KW"/>
</dbReference>
<sequence length="248" mass="27491">MRIGELAALAGVTTRAVRHYHQLGLLPEPRRRANGYRVYGLRDAVELARIRRLSELGLSLEEVRDVLADDYGRELREVLGELDADLARQEADLRRRRQRLAALMAQRDLHPDDPVSPEMAALFTRIPAQAQGLLAKERQWLAMLDTAASPQVKDEIVAMLGPMADDPAFVQRVADVYAAMDEVSDPDDPRVARVARELLDLFPAGVLPGDGQEMLDSPFGAAFLADLTPGQAAIVRHAFQLLGERDTR</sequence>
<dbReference type="RefSeq" id="WP_181615109.1">
    <property type="nucleotide sequence ID" value="NZ_BAABAM010000007.1"/>
</dbReference>
<dbReference type="InterPro" id="IPR000551">
    <property type="entry name" value="MerR-type_HTH_dom"/>
</dbReference>
<dbReference type="EMBL" id="JACDUR010000008">
    <property type="protein sequence ID" value="MBA2896436.1"/>
    <property type="molecule type" value="Genomic_DNA"/>
</dbReference>
<keyword evidence="1 3" id="KW-0238">DNA-binding</keyword>
<organism evidence="3 4">
    <name type="scientific">Nonomuraea soli</name>
    <dbReference type="NCBI Taxonomy" id="1032476"/>
    <lineage>
        <taxon>Bacteria</taxon>
        <taxon>Bacillati</taxon>
        <taxon>Actinomycetota</taxon>
        <taxon>Actinomycetes</taxon>
        <taxon>Streptosporangiales</taxon>
        <taxon>Streptosporangiaceae</taxon>
        <taxon>Nonomuraea</taxon>
    </lineage>
</organism>
<evidence type="ECO:0000259" key="2">
    <source>
        <dbReference type="PROSITE" id="PS50937"/>
    </source>
</evidence>
<reference evidence="3 4" key="1">
    <citation type="submission" date="2020-07" db="EMBL/GenBank/DDBJ databases">
        <title>Genomic Encyclopedia of Type Strains, Phase IV (KMG-IV): sequencing the most valuable type-strain genomes for metagenomic binning, comparative biology and taxonomic classification.</title>
        <authorList>
            <person name="Goeker M."/>
        </authorList>
    </citation>
    <scope>NUCLEOTIDE SEQUENCE [LARGE SCALE GENOMIC DNA]</scope>
    <source>
        <strain evidence="3 4">DSM 45533</strain>
    </source>
</reference>
<dbReference type="InterPro" id="IPR009061">
    <property type="entry name" value="DNA-bd_dom_put_sf"/>
</dbReference>
<dbReference type="Pfam" id="PF13411">
    <property type="entry name" value="MerR_1"/>
    <property type="match status" value="1"/>
</dbReference>
<evidence type="ECO:0000313" key="3">
    <source>
        <dbReference type="EMBL" id="MBA2896436.1"/>
    </source>
</evidence>
<dbReference type="SMART" id="SM00422">
    <property type="entry name" value="HTH_MERR"/>
    <property type="match status" value="1"/>
</dbReference>
<dbReference type="GO" id="GO:0003700">
    <property type="term" value="F:DNA-binding transcription factor activity"/>
    <property type="evidence" value="ECO:0007669"/>
    <property type="project" value="InterPro"/>
</dbReference>
<dbReference type="PANTHER" id="PTHR30204:SF93">
    <property type="entry name" value="HTH MERR-TYPE DOMAIN-CONTAINING PROTEIN"/>
    <property type="match status" value="1"/>
</dbReference>
<dbReference type="Gene3D" id="1.10.1660.10">
    <property type="match status" value="1"/>
</dbReference>
<protein>
    <submittedName>
        <fullName evidence="3">DNA-binding transcriptional MerR regulator</fullName>
    </submittedName>
</protein>
<dbReference type="InterPro" id="IPR047057">
    <property type="entry name" value="MerR_fam"/>
</dbReference>
<comment type="caution">
    <text evidence="3">The sequence shown here is derived from an EMBL/GenBank/DDBJ whole genome shotgun (WGS) entry which is preliminary data.</text>
</comment>
<name>A0A7W0CSB2_9ACTN</name>
<dbReference type="Proteomes" id="UP000530928">
    <property type="component" value="Unassembled WGS sequence"/>
</dbReference>
<dbReference type="SUPFAM" id="SSF46955">
    <property type="entry name" value="Putative DNA-binding domain"/>
    <property type="match status" value="1"/>
</dbReference>
<feature type="domain" description="HTH merR-type" evidence="2">
    <location>
        <begin position="1"/>
        <end position="69"/>
    </location>
</feature>
<keyword evidence="4" id="KW-1185">Reference proteome</keyword>
<dbReference type="PROSITE" id="PS50937">
    <property type="entry name" value="HTH_MERR_2"/>
    <property type="match status" value="1"/>
</dbReference>
<dbReference type="CDD" id="cd00592">
    <property type="entry name" value="HTH_MerR-like"/>
    <property type="match status" value="1"/>
</dbReference>